<dbReference type="GO" id="GO:0005634">
    <property type="term" value="C:nucleus"/>
    <property type="evidence" value="ECO:0007669"/>
    <property type="project" value="TreeGrafter"/>
</dbReference>
<protein>
    <submittedName>
        <fullName evidence="1">Uncharacterized protein</fullName>
    </submittedName>
</protein>
<dbReference type="Proteomes" id="UP001157418">
    <property type="component" value="Unassembled WGS sequence"/>
</dbReference>
<evidence type="ECO:0000313" key="1">
    <source>
        <dbReference type="EMBL" id="CAH1427926.1"/>
    </source>
</evidence>
<dbReference type="EMBL" id="CAKMRJ010002223">
    <property type="protein sequence ID" value="CAH1427926.1"/>
    <property type="molecule type" value="Genomic_DNA"/>
</dbReference>
<dbReference type="GO" id="GO:0001522">
    <property type="term" value="P:pseudouridine synthesis"/>
    <property type="evidence" value="ECO:0007669"/>
    <property type="project" value="InterPro"/>
</dbReference>
<dbReference type="PANTHER" id="PTHR13326:SF21">
    <property type="entry name" value="PSEUDOURIDYLATE SYNTHASE PUS7L"/>
    <property type="match status" value="1"/>
</dbReference>
<gene>
    <name evidence="1" type="ORF">LVIROSA_LOCUS14893</name>
</gene>
<comment type="caution">
    <text evidence="1">The sequence shown here is derived from an EMBL/GenBank/DDBJ whole genome shotgun (WGS) entry which is preliminary data.</text>
</comment>
<organism evidence="1 2">
    <name type="scientific">Lactuca virosa</name>
    <dbReference type="NCBI Taxonomy" id="75947"/>
    <lineage>
        <taxon>Eukaryota</taxon>
        <taxon>Viridiplantae</taxon>
        <taxon>Streptophyta</taxon>
        <taxon>Embryophyta</taxon>
        <taxon>Tracheophyta</taxon>
        <taxon>Spermatophyta</taxon>
        <taxon>Magnoliopsida</taxon>
        <taxon>eudicotyledons</taxon>
        <taxon>Gunneridae</taxon>
        <taxon>Pentapetalae</taxon>
        <taxon>asterids</taxon>
        <taxon>campanulids</taxon>
        <taxon>Asterales</taxon>
        <taxon>Asteraceae</taxon>
        <taxon>Cichorioideae</taxon>
        <taxon>Cichorieae</taxon>
        <taxon>Lactucinae</taxon>
        <taxon>Lactuca</taxon>
    </lineage>
</organism>
<keyword evidence="2" id="KW-1185">Reference proteome</keyword>
<dbReference type="PANTHER" id="PTHR13326">
    <property type="entry name" value="TRNA PSEUDOURIDINE SYNTHASE D"/>
    <property type="match status" value="1"/>
</dbReference>
<name>A0AAU9MLH0_9ASTR</name>
<dbReference type="GO" id="GO:0003723">
    <property type="term" value="F:RNA binding"/>
    <property type="evidence" value="ECO:0007669"/>
    <property type="project" value="InterPro"/>
</dbReference>
<sequence>MMGLLTLYTAFPVRCHRQLNPCNHLLKPYCFSQSQSAAMKSPLEESDVGISCYISPLPGFRGILKQRYSEFIVNEVDLDGNVVII</sequence>
<evidence type="ECO:0000313" key="2">
    <source>
        <dbReference type="Proteomes" id="UP001157418"/>
    </source>
</evidence>
<dbReference type="InterPro" id="IPR001656">
    <property type="entry name" value="PsdUridine_synth_TruD"/>
</dbReference>
<dbReference type="AlphaFoldDB" id="A0AAU9MLH0"/>
<proteinExistence type="predicted"/>
<accession>A0AAU9MLH0</accession>
<reference evidence="1 2" key="1">
    <citation type="submission" date="2022-01" db="EMBL/GenBank/DDBJ databases">
        <authorList>
            <person name="Xiong W."/>
            <person name="Schranz E."/>
        </authorList>
    </citation>
    <scope>NUCLEOTIDE SEQUENCE [LARGE SCALE GENOMIC DNA]</scope>
</reference>
<dbReference type="GO" id="GO:0009982">
    <property type="term" value="F:pseudouridine synthase activity"/>
    <property type="evidence" value="ECO:0007669"/>
    <property type="project" value="InterPro"/>
</dbReference>